<dbReference type="GO" id="GO:0043235">
    <property type="term" value="C:receptor complex"/>
    <property type="evidence" value="ECO:0007669"/>
    <property type="project" value="TreeGrafter"/>
</dbReference>
<dbReference type="Gene3D" id="1.10.510.10">
    <property type="entry name" value="Transferase(Phosphotransferase) domain 1"/>
    <property type="match status" value="1"/>
</dbReference>
<dbReference type="InterPro" id="IPR050122">
    <property type="entry name" value="RTK"/>
</dbReference>
<evidence type="ECO:0000313" key="3">
    <source>
        <dbReference type="Proteomes" id="UP001381693"/>
    </source>
</evidence>
<reference evidence="2 3" key="1">
    <citation type="submission" date="2023-11" db="EMBL/GenBank/DDBJ databases">
        <title>Halocaridina rubra genome assembly.</title>
        <authorList>
            <person name="Smith C."/>
        </authorList>
    </citation>
    <scope>NUCLEOTIDE SEQUENCE [LARGE SCALE GENOMIC DNA]</scope>
    <source>
        <strain evidence="2">EP-1</strain>
        <tissue evidence="2">Whole</tissue>
    </source>
</reference>
<proteinExistence type="predicted"/>
<evidence type="ECO:0000313" key="2">
    <source>
        <dbReference type="EMBL" id="KAK7082491.1"/>
    </source>
</evidence>
<keyword evidence="3" id="KW-1185">Reference proteome</keyword>
<dbReference type="Proteomes" id="UP001381693">
    <property type="component" value="Unassembled WGS sequence"/>
</dbReference>
<accession>A0AAN9A6I8</accession>
<dbReference type="GO" id="GO:0005886">
    <property type="term" value="C:plasma membrane"/>
    <property type="evidence" value="ECO:0007669"/>
    <property type="project" value="TreeGrafter"/>
</dbReference>
<dbReference type="GO" id="GO:0004714">
    <property type="term" value="F:transmembrane receptor protein tyrosine kinase activity"/>
    <property type="evidence" value="ECO:0007669"/>
    <property type="project" value="TreeGrafter"/>
</dbReference>
<dbReference type="PANTHER" id="PTHR24416">
    <property type="entry name" value="TYROSINE-PROTEIN KINASE RECEPTOR"/>
    <property type="match status" value="1"/>
</dbReference>
<dbReference type="InterPro" id="IPR001245">
    <property type="entry name" value="Ser-Thr/Tyr_kinase_cat_dom"/>
</dbReference>
<dbReference type="Pfam" id="PF07714">
    <property type="entry name" value="PK_Tyr_Ser-Thr"/>
    <property type="match status" value="1"/>
</dbReference>
<feature type="non-terminal residue" evidence="2">
    <location>
        <position position="1"/>
    </location>
</feature>
<sequence>MANVVVTNLLNTGKRMERASECPEVLYEFMLTCWQDAPEDRPSFKEVKAKMEFFKSEFSQQKRINNSTKAPFLGNLQRMGNE</sequence>
<dbReference type="InterPro" id="IPR011009">
    <property type="entry name" value="Kinase-like_dom_sf"/>
</dbReference>
<feature type="domain" description="Serine-threonine/tyrosine-protein kinase catalytic" evidence="1">
    <location>
        <begin position="2"/>
        <end position="50"/>
    </location>
</feature>
<protein>
    <recommendedName>
        <fullName evidence="1">Serine-threonine/tyrosine-protein kinase catalytic domain-containing protein</fullName>
    </recommendedName>
</protein>
<dbReference type="AlphaFoldDB" id="A0AAN9A6I8"/>
<comment type="caution">
    <text evidence="2">The sequence shown here is derived from an EMBL/GenBank/DDBJ whole genome shotgun (WGS) entry which is preliminary data.</text>
</comment>
<dbReference type="PANTHER" id="PTHR24416:SF611">
    <property type="entry name" value="TYROSINE-PROTEIN KINASE TRANSMEMBRANE RECEPTOR ROR"/>
    <property type="match status" value="1"/>
</dbReference>
<organism evidence="2 3">
    <name type="scientific">Halocaridina rubra</name>
    <name type="common">Hawaiian red shrimp</name>
    <dbReference type="NCBI Taxonomy" id="373956"/>
    <lineage>
        <taxon>Eukaryota</taxon>
        <taxon>Metazoa</taxon>
        <taxon>Ecdysozoa</taxon>
        <taxon>Arthropoda</taxon>
        <taxon>Crustacea</taxon>
        <taxon>Multicrustacea</taxon>
        <taxon>Malacostraca</taxon>
        <taxon>Eumalacostraca</taxon>
        <taxon>Eucarida</taxon>
        <taxon>Decapoda</taxon>
        <taxon>Pleocyemata</taxon>
        <taxon>Caridea</taxon>
        <taxon>Atyoidea</taxon>
        <taxon>Atyidae</taxon>
        <taxon>Halocaridina</taxon>
    </lineage>
</organism>
<dbReference type="SUPFAM" id="SSF56112">
    <property type="entry name" value="Protein kinase-like (PK-like)"/>
    <property type="match status" value="1"/>
</dbReference>
<evidence type="ECO:0000259" key="1">
    <source>
        <dbReference type="Pfam" id="PF07714"/>
    </source>
</evidence>
<name>A0AAN9A6I8_HALRR</name>
<dbReference type="EMBL" id="JAXCGZ010003997">
    <property type="protein sequence ID" value="KAK7082491.1"/>
    <property type="molecule type" value="Genomic_DNA"/>
</dbReference>
<gene>
    <name evidence="2" type="ORF">SK128_015700</name>
</gene>
<dbReference type="GO" id="GO:0007169">
    <property type="term" value="P:cell surface receptor protein tyrosine kinase signaling pathway"/>
    <property type="evidence" value="ECO:0007669"/>
    <property type="project" value="TreeGrafter"/>
</dbReference>